<dbReference type="InterPro" id="IPR033413">
    <property type="entry name" value="DUF5117"/>
</dbReference>
<evidence type="ECO:0000259" key="2">
    <source>
        <dbReference type="Pfam" id="PF16313"/>
    </source>
</evidence>
<dbReference type="InterPro" id="IPR034032">
    <property type="entry name" value="Zn_MMP-like_bac"/>
</dbReference>
<dbReference type="Proteomes" id="UP000018842">
    <property type="component" value="Unassembled WGS sequence"/>
</dbReference>
<dbReference type="PANTHER" id="PTHR38478">
    <property type="entry name" value="PEPTIDASE M1A AND M12B"/>
    <property type="match status" value="1"/>
</dbReference>
<feature type="signal peptide" evidence="1">
    <location>
        <begin position="1"/>
        <end position="24"/>
    </location>
</feature>
<dbReference type="eggNOG" id="COG5549">
    <property type="taxonomic scope" value="Bacteria"/>
</dbReference>
<proteinExistence type="predicted"/>
<evidence type="ECO:0000256" key="1">
    <source>
        <dbReference type="SAM" id="SignalP"/>
    </source>
</evidence>
<reference evidence="6" key="1">
    <citation type="journal article" date="2014" name="Genome">
        <title>Draft Genome Sequences of Three Strains of Bacteroides pyogenes Isolated from a Cat and Swine.</title>
        <authorList>
            <person name="Sakamoto M."/>
            <person name="Oshima K."/>
            <person name="Suda W."/>
            <person name="Kitamura K."/>
            <person name="Iida T."/>
            <person name="Hattori M."/>
            <person name="Ohkuma M."/>
        </authorList>
    </citation>
    <scope>NUCLEOTIDE SEQUENCE [LARGE SCALE GENOMIC DNA]</scope>
    <source>
        <strain evidence="6">JCM 6294</strain>
    </source>
</reference>
<dbReference type="Pfam" id="PF16313">
    <property type="entry name" value="DUF4953"/>
    <property type="match status" value="1"/>
</dbReference>
<feature type="domain" description="DUF5118" evidence="4">
    <location>
        <begin position="40"/>
        <end position="73"/>
    </location>
</feature>
<comment type="caution">
    <text evidence="5">The sequence shown here is derived from an EMBL/GenBank/DDBJ whole genome shotgun (WGS) entry which is preliminary data.</text>
</comment>
<protein>
    <recommendedName>
        <fullName evidence="7">EcxA zinc-binding domain-containing protein</fullName>
    </recommendedName>
</protein>
<organism evidence="5 6">
    <name type="scientific">Bacteroides pyogenes DSM 20611 = JCM 6294</name>
    <dbReference type="NCBI Taxonomy" id="1121100"/>
    <lineage>
        <taxon>Bacteria</taxon>
        <taxon>Pseudomonadati</taxon>
        <taxon>Bacteroidota</taxon>
        <taxon>Bacteroidia</taxon>
        <taxon>Bacteroidales</taxon>
        <taxon>Bacteroidaceae</taxon>
        <taxon>Bacteroides</taxon>
    </lineage>
</organism>
<dbReference type="AlphaFoldDB" id="W4PE48"/>
<evidence type="ECO:0000313" key="5">
    <source>
        <dbReference type="EMBL" id="GAE18052.1"/>
    </source>
</evidence>
<dbReference type="PANTHER" id="PTHR38478:SF1">
    <property type="entry name" value="ZINC DEPENDENT METALLOPROTEASE DOMAIN LIPOPROTEIN"/>
    <property type="match status" value="1"/>
</dbReference>
<evidence type="ECO:0008006" key="7">
    <source>
        <dbReference type="Google" id="ProtNLM"/>
    </source>
</evidence>
<sequence>MRVFMLKRISCIILLCAACTCLYGQPGITDFFEKELSPDVSPGMFTTYRSGERMYWEVPDSLIGREFVITTAILTAPARPDRNMEKKFGYSGDMIGPVFFSFRKHGDELWMMDPRHERTIADSTGAYARIAMQSESDRLYKVLPVKAKGSASSLVEIGDMLKDFPLFTLDIVSFDLMIGMRVKGMDRIEEVKGYDDRLLIKISRTYENSSMFSSTRPASPSYKGNWETGVCIGLLPEKPLEPVAANSGSYFSFSKESFEGDQPSRRKSFIKRWRLEVRPEDVDKYMKGELVEPVKPIVFYIDRNIPEKYLDCVMEAVRDWSPAFEKAGFKNAIDARLAPDAAEDPEFCMYDAAYPFISWKISGQNNAYGPTPCEPRSGEIVGCHVGIFSSVLNILQKWYFVQCGANDPDARNILLPDSVQCELIKLVLTHEIGHTLGLEHNYLASSHYSIEQLRDNNFLSLYGIGSSIMDYVRFNYALRPHDKVDLSNRRIRVGEYDKWAIEWGYRIFPGKNAAERQRNRDLWNKEKLRDSLLHFGGGIDVRAQAEDLGNDHVAFNAQGIDNMKLLCECHEIWKPADKTALYVLQGRYNAMLEHFLNWVQHVYVHLGGKRVAGSEDKAVYIPEKADYNRKVMRFIQTYVLQPPMWLFDEKLTVPLEIDAAHEFDSFYKELLNKLMDALCRVDESADACGDMLTAEEFLQYMHSGLFGEWASSALVSDEKYKIQTLYTERLLRLSDKPGGIASSRLLVSIIRALKKIKEEAILYSGNTADPLSRKRVQALIRNIPY</sequence>
<feature type="domain" description="EcxA zinc-binding" evidence="2">
    <location>
        <begin position="416"/>
        <end position="710"/>
    </location>
</feature>
<dbReference type="SUPFAM" id="SSF55486">
    <property type="entry name" value="Metalloproteases ('zincins'), catalytic domain"/>
    <property type="match status" value="1"/>
</dbReference>
<name>W4PE48_9BACE</name>
<accession>W4PE48</accession>
<dbReference type="EMBL" id="BAIR01000004">
    <property type="protein sequence ID" value="GAE18052.1"/>
    <property type="molecule type" value="Genomic_DNA"/>
</dbReference>
<keyword evidence="1" id="KW-0732">Signal</keyword>
<dbReference type="InterPro" id="IPR033428">
    <property type="entry name" value="DUF5118"/>
</dbReference>
<dbReference type="STRING" id="1121100.GCA_000428105_00807"/>
<dbReference type="Pfam" id="PF17162">
    <property type="entry name" value="DUF5118"/>
    <property type="match status" value="1"/>
</dbReference>
<evidence type="ECO:0000313" key="6">
    <source>
        <dbReference type="Proteomes" id="UP000018842"/>
    </source>
</evidence>
<feature type="domain" description="DUF5117" evidence="3">
    <location>
        <begin position="92"/>
        <end position="277"/>
    </location>
</feature>
<dbReference type="CDD" id="cd04276">
    <property type="entry name" value="ZnMc_MMP_like_2"/>
    <property type="match status" value="1"/>
</dbReference>
<dbReference type="Pfam" id="PF17148">
    <property type="entry name" value="DUF5117"/>
    <property type="match status" value="1"/>
</dbReference>
<evidence type="ECO:0000259" key="3">
    <source>
        <dbReference type="Pfam" id="PF17148"/>
    </source>
</evidence>
<dbReference type="InterPro" id="IPR032534">
    <property type="entry name" value="EcxA_zinc-bd"/>
</dbReference>
<feature type="chain" id="PRO_5004846406" description="EcxA zinc-binding domain-containing protein" evidence="1">
    <location>
        <begin position="25"/>
        <end position="785"/>
    </location>
</feature>
<evidence type="ECO:0000259" key="4">
    <source>
        <dbReference type="Pfam" id="PF17162"/>
    </source>
</evidence>
<gene>
    <name evidence="5" type="ORF">JCM6294_891</name>
</gene>